<accession>A0A9Q2KXH0</accession>
<dbReference type="RefSeq" id="WP_160194796.1">
    <property type="nucleotide sequence ID" value="NZ_JACVJL010000100.1"/>
</dbReference>
<keyword evidence="2" id="KW-1185">Reference proteome</keyword>
<organism evidence="1 2">
    <name type="scientific">Francisella noatunensis</name>
    <dbReference type="NCBI Taxonomy" id="657445"/>
    <lineage>
        <taxon>Bacteria</taxon>
        <taxon>Pseudomonadati</taxon>
        <taxon>Pseudomonadota</taxon>
        <taxon>Gammaproteobacteria</taxon>
        <taxon>Thiotrichales</taxon>
        <taxon>Francisellaceae</taxon>
        <taxon>Francisella</taxon>
    </lineage>
</organism>
<comment type="caution">
    <text evidence="1">The sequence shown here is derived from an EMBL/GenBank/DDBJ whole genome shotgun (WGS) entry which is preliminary data.</text>
</comment>
<sequence length="51" mass="5882">MRIQSSYITISIPLFFDEVFRVLKYGGQFIVAMDLAVGYDTGIDKIRSHIR</sequence>
<dbReference type="AlphaFoldDB" id="A0A9Q2KXH0"/>
<reference evidence="1 2" key="1">
    <citation type="submission" date="2020-09" db="EMBL/GenBank/DDBJ databases">
        <title>Development of specific Francisella tularensis PCR assay based on in-depth characterization of family Francisellaceae.</title>
        <authorList>
            <person name="Ohrman C."/>
            <person name="Sahl J."/>
            <person name="Sjodin A."/>
            <person name="Uneklint I."/>
            <person name="Ballard R."/>
            <person name="Karlsson L."/>
            <person name="Mcdonough R."/>
            <person name="Sundell D."/>
            <person name="Soria K."/>
            <person name="Brindeflk B."/>
            <person name="Vallesi A."/>
            <person name="Ramirez-Paredes J.G."/>
            <person name="Colquhoun D."/>
            <person name="Myrtennas K."/>
            <person name="Birdsell D."/>
            <person name="Johansson A."/>
            <person name="Wagner D."/>
            <person name="Forsman M."/>
        </authorList>
    </citation>
    <scope>NUCLEOTIDE SEQUENCE [LARGE SCALE GENOMIC DNA]</scope>
    <source>
        <strain evidence="1 2">FSC1140</strain>
    </source>
</reference>
<protein>
    <submittedName>
        <fullName evidence="1">Uncharacterized protein</fullName>
    </submittedName>
</protein>
<dbReference type="EMBL" id="JACVKN010000148">
    <property type="protein sequence ID" value="MBK2065390.1"/>
    <property type="molecule type" value="Genomic_DNA"/>
</dbReference>
<dbReference type="Proteomes" id="UP000701999">
    <property type="component" value="Unassembled WGS sequence"/>
</dbReference>
<gene>
    <name evidence="1" type="ORF">IB647_07025</name>
</gene>
<name>A0A9Q2KXH0_9GAMM</name>
<evidence type="ECO:0000313" key="2">
    <source>
        <dbReference type="Proteomes" id="UP000701999"/>
    </source>
</evidence>
<dbReference type="GeneID" id="93256180"/>
<proteinExistence type="predicted"/>
<evidence type="ECO:0000313" key="1">
    <source>
        <dbReference type="EMBL" id="MBK2065390.1"/>
    </source>
</evidence>